<gene>
    <name evidence="1" type="ORF">CPter291_1837</name>
</gene>
<keyword evidence="2" id="KW-1185">Reference proteome</keyword>
<sequence length="49" mass="5543">MGKKLVKNTITSTNNNVARGISRKPEKMFFPGLIKIVKKLNKLENSVKK</sequence>
<reference evidence="1 2" key="1">
    <citation type="submission" date="2015-11" db="EMBL/GenBank/DDBJ databases">
        <title>Exploring the genomic traits of fungus-feeding bacterial genus Collimonas.</title>
        <authorList>
            <person name="Song C."/>
            <person name="Schmidt R."/>
            <person name="de Jager V."/>
            <person name="Krzyzanowska D."/>
            <person name="Jongedijk E."/>
            <person name="Cankar K."/>
            <person name="Beekwilder J."/>
            <person name="van Veen A."/>
            <person name="de Boer W."/>
            <person name="van Veen J.A."/>
            <person name="Garbeva P."/>
        </authorList>
    </citation>
    <scope>NUCLEOTIDE SEQUENCE [LARGE SCALE GENOMIC DNA]</scope>
    <source>
        <strain evidence="1 2">Ter291</strain>
    </source>
</reference>
<evidence type="ECO:0000313" key="1">
    <source>
        <dbReference type="EMBL" id="AMP14103.1"/>
    </source>
</evidence>
<protein>
    <submittedName>
        <fullName evidence="1">Uncharacterized protein</fullName>
    </submittedName>
</protein>
<dbReference type="EMBL" id="CP013236">
    <property type="protein sequence ID" value="AMP14103.1"/>
    <property type="molecule type" value="Genomic_DNA"/>
</dbReference>
<name>A0ABN4M785_9BURK</name>
<evidence type="ECO:0000313" key="2">
    <source>
        <dbReference type="Proteomes" id="UP000074914"/>
    </source>
</evidence>
<dbReference type="Proteomes" id="UP000074914">
    <property type="component" value="Chromosome"/>
</dbReference>
<proteinExistence type="predicted"/>
<accession>A0ABN4M785</accession>
<organism evidence="1 2">
    <name type="scientific">Collimonas pratensis</name>
    <dbReference type="NCBI Taxonomy" id="279113"/>
    <lineage>
        <taxon>Bacteria</taxon>
        <taxon>Pseudomonadati</taxon>
        <taxon>Pseudomonadota</taxon>
        <taxon>Betaproteobacteria</taxon>
        <taxon>Burkholderiales</taxon>
        <taxon>Oxalobacteraceae</taxon>
        <taxon>Collimonas</taxon>
    </lineage>
</organism>